<proteinExistence type="inferred from homology"/>
<evidence type="ECO:0000256" key="4">
    <source>
        <dbReference type="ARBA" id="ARBA00022884"/>
    </source>
</evidence>
<dbReference type="EC" id="3.1.1.29" evidence="1"/>
<dbReference type="CDD" id="cd00462">
    <property type="entry name" value="PTH"/>
    <property type="match status" value="1"/>
</dbReference>
<dbReference type="NCBIfam" id="TIGR00447">
    <property type="entry name" value="pth"/>
    <property type="match status" value="1"/>
</dbReference>
<dbReference type="GO" id="GO:0004045">
    <property type="term" value="F:peptidyl-tRNA hydrolase activity"/>
    <property type="evidence" value="ECO:0007669"/>
    <property type="project" value="UniProtKB-EC"/>
</dbReference>
<protein>
    <recommendedName>
        <fullName evidence="1">peptidyl-tRNA hydrolase</fullName>
        <ecNumber evidence="1">3.1.1.29</ecNumber>
    </recommendedName>
</protein>
<evidence type="ECO:0000256" key="1">
    <source>
        <dbReference type="ARBA" id="ARBA00013260"/>
    </source>
</evidence>
<dbReference type="PANTHER" id="PTHR17224:SF1">
    <property type="entry name" value="PEPTIDYL-TRNA HYDROLASE"/>
    <property type="match status" value="1"/>
</dbReference>
<dbReference type="InterPro" id="IPR036416">
    <property type="entry name" value="Pept_tRNA_hydro_sf"/>
</dbReference>
<evidence type="ECO:0000256" key="2">
    <source>
        <dbReference type="ARBA" id="ARBA00022555"/>
    </source>
</evidence>
<name>A0A381SIG5_9ZZZZ</name>
<dbReference type="EMBL" id="UINC01003086">
    <property type="protein sequence ID" value="SVA03234.1"/>
    <property type="molecule type" value="Genomic_DNA"/>
</dbReference>
<organism evidence="6">
    <name type="scientific">marine metagenome</name>
    <dbReference type="NCBI Taxonomy" id="408172"/>
    <lineage>
        <taxon>unclassified sequences</taxon>
        <taxon>metagenomes</taxon>
        <taxon>ecological metagenomes</taxon>
    </lineage>
</organism>
<keyword evidence="3" id="KW-0378">Hydrolase</keyword>
<dbReference type="AlphaFoldDB" id="A0A381SIG5"/>
<accession>A0A381SIG5</accession>
<dbReference type="Pfam" id="PF01195">
    <property type="entry name" value="Pept_tRNA_hydro"/>
    <property type="match status" value="1"/>
</dbReference>
<gene>
    <name evidence="6" type="ORF">METZ01_LOCUS56088</name>
</gene>
<dbReference type="PROSITE" id="PS01195">
    <property type="entry name" value="PEPT_TRNA_HYDROL_1"/>
    <property type="match status" value="1"/>
</dbReference>
<keyword evidence="4" id="KW-0694">RNA-binding</keyword>
<dbReference type="InterPro" id="IPR018171">
    <property type="entry name" value="Pept_tRNA_hydro_CS"/>
</dbReference>
<comment type="similarity">
    <text evidence="5">Belongs to the PTH family.</text>
</comment>
<reference evidence="6" key="1">
    <citation type="submission" date="2018-05" db="EMBL/GenBank/DDBJ databases">
        <authorList>
            <person name="Lanie J.A."/>
            <person name="Ng W.-L."/>
            <person name="Kazmierczak K.M."/>
            <person name="Andrzejewski T.M."/>
            <person name="Davidsen T.M."/>
            <person name="Wayne K.J."/>
            <person name="Tettelin H."/>
            <person name="Glass J.I."/>
            <person name="Rusch D."/>
            <person name="Podicherti R."/>
            <person name="Tsui H.-C.T."/>
            <person name="Winkler M.E."/>
        </authorList>
    </citation>
    <scope>NUCLEOTIDE SEQUENCE</scope>
</reference>
<dbReference type="Gene3D" id="3.40.50.1470">
    <property type="entry name" value="Peptidyl-tRNA hydrolase"/>
    <property type="match status" value="1"/>
</dbReference>
<evidence type="ECO:0000313" key="6">
    <source>
        <dbReference type="EMBL" id="SVA03234.1"/>
    </source>
</evidence>
<evidence type="ECO:0000256" key="3">
    <source>
        <dbReference type="ARBA" id="ARBA00022801"/>
    </source>
</evidence>
<sequence>VGLGNPGKGYVDTRHNTGFSCVEYVFKKWNIDVWERKRNVVIGRGVYLGEEVVLCKPRTYMNNSGIAIDYLLRRFGCSACDIVIIYDDMNLPLGTIRLRRTGGSGGQNGVGSVIEALGSDIFNRIKVGIGSHPLEQEPVEYVLSPFTESEKQSLIETIIPKVGDALESLITDGMEFSMNRFN</sequence>
<feature type="non-terminal residue" evidence="6">
    <location>
        <position position="1"/>
    </location>
</feature>
<dbReference type="PANTHER" id="PTHR17224">
    <property type="entry name" value="PEPTIDYL-TRNA HYDROLASE"/>
    <property type="match status" value="1"/>
</dbReference>
<keyword evidence="2" id="KW-0820">tRNA-binding</keyword>
<dbReference type="SUPFAM" id="SSF53178">
    <property type="entry name" value="Peptidyl-tRNA hydrolase-like"/>
    <property type="match status" value="1"/>
</dbReference>
<evidence type="ECO:0000256" key="5">
    <source>
        <dbReference type="ARBA" id="ARBA00038063"/>
    </source>
</evidence>
<dbReference type="GO" id="GO:0000049">
    <property type="term" value="F:tRNA binding"/>
    <property type="evidence" value="ECO:0007669"/>
    <property type="project" value="UniProtKB-KW"/>
</dbReference>
<dbReference type="InterPro" id="IPR001328">
    <property type="entry name" value="Pept_tRNA_hydro"/>
</dbReference>